<gene>
    <name evidence="2" type="ORF">THTE_0558</name>
</gene>
<feature type="compositionally biased region" description="Polar residues" evidence="1">
    <location>
        <begin position="19"/>
        <end position="28"/>
    </location>
</feature>
<dbReference type="Proteomes" id="UP000215086">
    <property type="component" value="Chromosome"/>
</dbReference>
<reference evidence="2 3" key="1">
    <citation type="journal article" name="Front. Microbiol.">
        <title>Sugar Metabolism of the First Thermophilic Planctomycete Thermogutta terrifontis: Comparative Genomic and Transcriptomic Approaches.</title>
        <authorList>
            <person name="Elcheninov A.G."/>
            <person name="Menzel P."/>
            <person name="Gudbergsdottir S.R."/>
            <person name="Slesarev A.I."/>
            <person name="Kadnikov V.V."/>
            <person name="Krogh A."/>
            <person name="Bonch-Osmolovskaya E.A."/>
            <person name="Peng X."/>
            <person name="Kublanov I.V."/>
        </authorList>
    </citation>
    <scope>NUCLEOTIDE SEQUENCE [LARGE SCALE GENOMIC DNA]</scope>
    <source>
        <strain evidence="2 3">R1</strain>
    </source>
</reference>
<evidence type="ECO:0000256" key="1">
    <source>
        <dbReference type="SAM" id="MobiDB-lite"/>
    </source>
</evidence>
<dbReference type="KEGG" id="ttf:THTE_0558"/>
<organism evidence="2 3">
    <name type="scientific">Thermogutta terrifontis</name>
    <dbReference type="NCBI Taxonomy" id="1331910"/>
    <lineage>
        <taxon>Bacteria</taxon>
        <taxon>Pseudomonadati</taxon>
        <taxon>Planctomycetota</taxon>
        <taxon>Planctomycetia</taxon>
        <taxon>Pirellulales</taxon>
        <taxon>Thermoguttaceae</taxon>
        <taxon>Thermogutta</taxon>
    </lineage>
</organism>
<feature type="compositionally biased region" description="Gly residues" evidence="1">
    <location>
        <begin position="1"/>
        <end position="10"/>
    </location>
</feature>
<protein>
    <submittedName>
        <fullName evidence="2">Uncharacterized protein</fullName>
    </submittedName>
</protein>
<feature type="compositionally biased region" description="Basic and acidic residues" evidence="1">
    <location>
        <begin position="81"/>
        <end position="95"/>
    </location>
</feature>
<dbReference type="EMBL" id="CP018477">
    <property type="protein sequence ID" value="ASV73160.1"/>
    <property type="molecule type" value="Genomic_DNA"/>
</dbReference>
<name>A0A286RB19_9BACT</name>
<keyword evidence="3" id="KW-1185">Reference proteome</keyword>
<feature type="region of interest" description="Disordered" evidence="1">
    <location>
        <begin position="1"/>
        <end position="32"/>
    </location>
</feature>
<proteinExistence type="predicted"/>
<evidence type="ECO:0000313" key="2">
    <source>
        <dbReference type="EMBL" id="ASV73160.1"/>
    </source>
</evidence>
<feature type="region of interest" description="Disordered" evidence="1">
    <location>
        <begin position="53"/>
        <end position="95"/>
    </location>
</feature>
<evidence type="ECO:0000313" key="3">
    <source>
        <dbReference type="Proteomes" id="UP000215086"/>
    </source>
</evidence>
<sequence>MLADRGGFGRLAGLHLGPTLSTHGTHSPYQRRPFFPPCCIPQQFAPTPRTVAFPMEASQSRKHRSAGHDDRRHQPLKRQLVQREHTDRDQDQTPA</sequence>
<accession>A0A286RB19</accession>
<dbReference type="AlphaFoldDB" id="A0A286RB19"/>